<dbReference type="VEuPathDB" id="VectorBase:SSCA000332"/>
<dbReference type="PANTHER" id="PTHR10554:SF1">
    <property type="entry name" value="FI16515P1"/>
    <property type="match status" value="1"/>
</dbReference>
<protein>
    <submittedName>
        <fullName evidence="7">Gamma-2-syntrophin</fullName>
    </submittedName>
    <submittedName>
        <fullName evidence="8">PDZ domain containing protein 5</fullName>
    </submittedName>
</protein>
<evidence type="ECO:0000313" key="8">
    <source>
        <dbReference type="EMBL" id="KPM06106.1"/>
    </source>
</evidence>
<dbReference type="InterPro" id="IPR015482">
    <property type="entry name" value="Syntrophin"/>
</dbReference>
<evidence type="ECO:0000313" key="10">
    <source>
        <dbReference type="Proteomes" id="UP000070412"/>
    </source>
</evidence>
<dbReference type="CDD" id="cd00136">
    <property type="entry name" value="PDZ_canonical"/>
    <property type="match status" value="1"/>
</dbReference>
<comment type="subcellular location">
    <subcellularLocation>
        <location evidence="1">Cytoplasm</location>
        <location evidence="1">Cytoskeleton</location>
    </subcellularLocation>
</comment>
<evidence type="ECO:0000313" key="9">
    <source>
        <dbReference type="EnsemblMetazoa" id="KAF7493182.1"/>
    </source>
</evidence>
<feature type="compositionally biased region" description="Basic residues" evidence="5">
    <location>
        <begin position="35"/>
        <end position="44"/>
    </location>
</feature>
<feature type="domain" description="PDZ" evidence="6">
    <location>
        <begin position="230"/>
        <end position="314"/>
    </location>
</feature>
<evidence type="ECO:0000313" key="7">
    <source>
        <dbReference type="EMBL" id="KAF7493182.1"/>
    </source>
</evidence>
<keyword evidence="10" id="KW-1185">Reference proteome</keyword>
<evidence type="ECO:0000256" key="5">
    <source>
        <dbReference type="SAM" id="MobiDB-lite"/>
    </source>
</evidence>
<dbReference type="Pfam" id="PF23012">
    <property type="entry name" value="Syntrophin_4th"/>
    <property type="match status" value="1"/>
</dbReference>
<evidence type="ECO:0000256" key="3">
    <source>
        <dbReference type="ARBA" id="ARBA00022490"/>
    </source>
</evidence>
<dbReference type="Proteomes" id="UP000616769">
    <property type="component" value="Unassembled WGS sequence"/>
</dbReference>
<dbReference type="GO" id="GO:0005198">
    <property type="term" value="F:structural molecule activity"/>
    <property type="evidence" value="ECO:0007669"/>
    <property type="project" value="InterPro"/>
</dbReference>
<dbReference type="GO" id="GO:0005856">
    <property type="term" value="C:cytoskeleton"/>
    <property type="evidence" value="ECO:0007669"/>
    <property type="project" value="UniProtKB-SubCell"/>
</dbReference>
<dbReference type="Gene3D" id="2.30.42.10">
    <property type="match status" value="1"/>
</dbReference>
<dbReference type="InterPro" id="IPR036034">
    <property type="entry name" value="PDZ_sf"/>
</dbReference>
<dbReference type="GO" id="GO:0016010">
    <property type="term" value="C:dystrophin-associated glycoprotein complex"/>
    <property type="evidence" value="ECO:0007669"/>
    <property type="project" value="TreeGrafter"/>
</dbReference>
<keyword evidence="4" id="KW-0206">Cytoskeleton</keyword>
<proteinExistence type="inferred from homology"/>
<evidence type="ECO:0000256" key="2">
    <source>
        <dbReference type="ARBA" id="ARBA00010798"/>
    </source>
</evidence>
<feature type="region of interest" description="Disordered" evidence="5">
    <location>
        <begin position="1"/>
        <end position="95"/>
    </location>
</feature>
<reference evidence="8 11" key="1">
    <citation type="journal article" date="2015" name="Parasit. Vectors">
        <title>Draft genome of the scabies mite.</title>
        <authorList>
            <person name="Rider S.D.Jr."/>
            <person name="Morgan M.S."/>
            <person name="Arlian L.G."/>
        </authorList>
    </citation>
    <scope>NUCLEOTIDE SEQUENCE [LARGE SCALE GENOMIC DNA]</scope>
    <source>
        <strain evidence="8">Arlian Lab</strain>
    </source>
</reference>
<dbReference type="EMBL" id="JXLN01010666">
    <property type="protein sequence ID" value="KPM06106.1"/>
    <property type="molecule type" value="Genomic_DNA"/>
</dbReference>
<feature type="compositionally biased region" description="Low complexity" evidence="5">
    <location>
        <begin position="137"/>
        <end position="159"/>
    </location>
</feature>
<feature type="compositionally biased region" description="Basic and acidic residues" evidence="5">
    <location>
        <begin position="77"/>
        <end position="87"/>
    </location>
</feature>
<accession>A0A132A558</accession>
<dbReference type="InterPro" id="IPR055108">
    <property type="entry name" value="Syntrophin_4th"/>
</dbReference>
<dbReference type="AlphaFoldDB" id="A0A132A558"/>
<dbReference type="PROSITE" id="PS50106">
    <property type="entry name" value="PDZ"/>
    <property type="match status" value="1"/>
</dbReference>
<reference evidence="9" key="4">
    <citation type="submission" date="2022-06" db="UniProtKB">
        <authorList>
            <consortium name="EnsemblMetazoa"/>
        </authorList>
    </citation>
    <scope>IDENTIFICATION</scope>
</reference>
<feature type="region of interest" description="Disordered" evidence="5">
    <location>
        <begin position="137"/>
        <end position="160"/>
    </location>
</feature>
<dbReference type="InterPro" id="IPR001478">
    <property type="entry name" value="PDZ"/>
</dbReference>
<evidence type="ECO:0000313" key="11">
    <source>
        <dbReference type="Proteomes" id="UP000616769"/>
    </source>
</evidence>
<dbReference type="SMART" id="SM00228">
    <property type="entry name" value="PDZ"/>
    <property type="match status" value="1"/>
</dbReference>
<dbReference type="EnsemblMetazoa" id="SSS_2569s_mrna">
    <property type="protein sequence ID" value="KAF7493182.1"/>
    <property type="gene ID" value="SSS_2569"/>
</dbReference>
<dbReference type="SUPFAM" id="SSF50156">
    <property type="entry name" value="PDZ domain-like"/>
    <property type="match status" value="1"/>
</dbReference>
<reference evidence="7" key="3">
    <citation type="submission" date="2020-01" db="EMBL/GenBank/DDBJ databases">
        <authorList>
            <person name="Korhonen P.K.K."/>
            <person name="Guangxu M.G."/>
            <person name="Wang T.W."/>
            <person name="Stroehlein A.J.S."/>
            <person name="Young N.D."/>
            <person name="Ang C.-S.A."/>
            <person name="Fernando D.W.F."/>
            <person name="Lu H.L."/>
            <person name="Taylor S.T."/>
            <person name="Ehtesham M.E.M."/>
            <person name="Najaraj S.H.N."/>
            <person name="Harsha G.H.G."/>
            <person name="Madugundu A.M."/>
            <person name="Renuse S.R."/>
            <person name="Holt D.H."/>
            <person name="Pandey A.P."/>
            <person name="Papenfuss A.P."/>
            <person name="Gasser R.B.G."/>
            <person name="Fischer K.F."/>
        </authorList>
    </citation>
    <scope>NUCLEOTIDE SEQUENCE</scope>
    <source>
        <strain evidence="7">SSS_KF_BRIS2020</strain>
    </source>
</reference>
<dbReference type="Pfam" id="PF00595">
    <property type="entry name" value="PDZ"/>
    <property type="match status" value="1"/>
</dbReference>
<feature type="compositionally biased region" description="Polar residues" evidence="5">
    <location>
        <begin position="1"/>
        <end position="19"/>
    </location>
</feature>
<name>A0A132A558_SARSC</name>
<dbReference type="OrthoDB" id="9975356at2759"/>
<comment type="similarity">
    <text evidence="2">Belongs to the syntrophin family.</text>
</comment>
<sequence length="784" mass="89717">MSNLSSIDSFQRSKTSTKLASEKNRFHFRTQSFRISRKSFRNRSQKSLNNKNRRDDAENPIAGCGLFSRQQSTPSSSREESSKEESSSQRTKPISTLIVNDKDLIVLTPTADGIENDQTSISKKSTAKKSSILTKHNSIKSLSSSTSSSSQSNDLSRSSDNQCVSSTKIFFIESPPKSSKLTNDHLRDDCNNDGLINDDNSCDEDSCDNLDDLEDLSIDDYCPDERILRSLALERHPNNGLGISFIGGSEFSMPIIVVAIEPKSPAQNSNGIFIGDQIVSVNGVPINENTSHNDALRLLSDCGDRVTLILRHYNAVIRHSKQWRHRNFMINADDLKRKYLSPLDSYQSNLSMGKLNDKFPIPIAENLPTELPFERRYQSNQQNFKLNLFLIGISRYVAFGDKQHYSSFEIFSLKSSNENTGNHSLIFHCSNPTISLEWFRIIKTAINDLTERFILRYNDHFHRQDHFLHMGFVWESIQIESINSLSWLSLLSPTKFSQVRQQQQFRWLPLFIIIKGGKIYLFKSVPIETLLTYGRKLGNIRYNSNGSSLGSVGSYSTVTSEHSNSIGNYPSSMIRSQTNESINRDTIDSCTIKSTSTTSRLDRAAKLNRCLDNELAVLCTDHWECSGSDYRTVQSDEQLDDRKNCFLLYHQKSKIPRYFSVEQSSDLDRLTKTWDIANYLSVIKNKIKIFTVIWEKKNLIGSLKIDWNNGFSFYDPKNNLNQWSYKFYQLKNSSDDGEKLLSLTFQCNDHHSYRTYSLRCSCLDSIIYCIQSFLRAQVYNLFHD</sequence>
<dbReference type="Proteomes" id="UP000070412">
    <property type="component" value="Unassembled WGS sequence"/>
</dbReference>
<dbReference type="EMBL" id="WVUK01000056">
    <property type="protein sequence ID" value="KAF7493182.1"/>
    <property type="molecule type" value="Genomic_DNA"/>
</dbReference>
<evidence type="ECO:0000256" key="4">
    <source>
        <dbReference type="ARBA" id="ARBA00023212"/>
    </source>
</evidence>
<dbReference type="PANTHER" id="PTHR10554">
    <property type="entry name" value="SYNTROPHIN"/>
    <property type="match status" value="1"/>
</dbReference>
<evidence type="ECO:0000259" key="6">
    <source>
        <dbReference type="PROSITE" id="PS50106"/>
    </source>
</evidence>
<evidence type="ECO:0000256" key="1">
    <source>
        <dbReference type="ARBA" id="ARBA00004245"/>
    </source>
</evidence>
<gene>
    <name evidence="8" type="ORF">QR98_0045790</name>
    <name evidence="7" type="ORF">SSS_2569</name>
</gene>
<keyword evidence="3" id="KW-0963">Cytoplasm</keyword>
<organism evidence="8 11">
    <name type="scientific">Sarcoptes scabiei</name>
    <name type="common">Itch mite</name>
    <name type="synonym">Acarus scabiei</name>
    <dbReference type="NCBI Taxonomy" id="52283"/>
    <lineage>
        <taxon>Eukaryota</taxon>
        <taxon>Metazoa</taxon>
        <taxon>Ecdysozoa</taxon>
        <taxon>Arthropoda</taxon>
        <taxon>Chelicerata</taxon>
        <taxon>Arachnida</taxon>
        <taxon>Acari</taxon>
        <taxon>Acariformes</taxon>
        <taxon>Sarcoptiformes</taxon>
        <taxon>Astigmata</taxon>
        <taxon>Psoroptidia</taxon>
        <taxon>Sarcoptoidea</taxon>
        <taxon>Sarcoptidae</taxon>
        <taxon>Sarcoptinae</taxon>
        <taxon>Sarcoptes</taxon>
    </lineage>
</organism>
<reference evidence="10" key="2">
    <citation type="journal article" date="2020" name="PLoS Negl. Trop. Dis.">
        <title>High-quality nuclear genome for Sarcoptes scabiei-A critical resource for a neglected parasite.</title>
        <authorList>
            <person name="Korhonen P.K."/>
            <person name="Gasser R.B."/>
            <person name="Ma G."/>
            <person name="Wang T."/>
            <person name="Stroehlein A.J."/>
            <person name="Young N.D."/>
            <person name="Ang C.S."/>
            <person name="Fernando D.D."/>
            <person name="Lu H.C."/>
            <person name="Taylor S."/>
            <person name="Reynolds S.L."/>
            <person name="Mofiz E."/>
            <person name="Najaraj S.H."/>
            <person name="Gowda H."/>
            <person name="Madugundu A."/>
            <person name="Renuse S."/>
            <person name="Holt D."/>
            <person name="Pandey A."/>
            <person name="Papenfuss A.T."/>
            <person name="Fischer K."/>
        </authorList>
    </citation>
    <scope>NUCLEOTIDE SEQUENCE [LARGE SCALE GENOMIC DNA]</scope>
</reference>